<comment type="similarity">
    <text evidence="1">Belongs to the uracil-DNA glycosylase (UDG) superfamily. Type 4 (UDGa) family.</text>
</comment>
<dbReference type="CDD" id="cd10030">
    <property type="entry name" value="UDG-F4_TTUDGA_SPO1dp_like"/>
    <property type="match status" value="1"/>
</dbReference>
<dbReference type="Pfam" id="PF03167">
    <property type="entry name" value="UDG"/>
    <property type="match status" value="1"/>
</dbReference>
<comment type="caution">
    <text evidence="11">The sequence shown here is derived from an EMBL/GenBank/DDBJ whole genome shotgun (WGS) entry which is preliminary data.</text>
</comment>
<dbReference type="InterPro" id="IPR005273">
    <property type="entry name" value="Ura-DNA_glyco_family4"/>
</dbReference>
<dbReference type="SUPFAM" id="SSF52141">
    <property type="entry name" value="Uracil-DNA glycosylase-like"/>
    <property type="match status" value="1"/>
</dbReference>
<dbReference type="Proteomes" id="UP001430614">
    <property type="component" value="Unassembled WGS sequence"/>
</dbReference>
<keyword evidence="12" id="KW-1185">Reference proteome</keyword>
<evidence type="ECO:0000259" key="10">
    <source>
        <dbReference type="SMART" id="SM00986"/>
    </source>
</evidence>
<feature type="domain" description="Uracil-DNA glycosylase-like" evidence="10">
    <location>
        <begin position="37"/>
        <end position="197"/>
    </location>
</feature>
<keyword evidence="5" id="KW-0227">DNA damage</keyword>
<evidence type="ECO:0000256" key="5">
    <source>
        <dbReference type="ARBA" id="ARBA00022763"/>
    </source>
</evidence>
<proteinExistence type="inferred from homology"/>
<dbReference type="InterPro" id="IPR005122">
    <property type="entry name" value="Uracil-DNA_glycosylase-like"/>
</dbReference>
<evidence type="ECO:0000313" key="11">
    <source>
        <dbReference type="EMBL" id="MCC8405882.1"/>
    </source>
</evidence>
<evidence type="ECO:0000313" key="12">
    <source>
        <dbReference type="Proteomes" id="UP001430614"/>
    </source>
</evidence>
<keyword evidence="3" id="KW-0004">4Fe-4S</keyword>
<sequence>MEHDADDKAHFDPGQQPARLDECRRCPLWARATQAVGGEGPKHAPVMLVGEQPGDQEDRHGKPFVGPAGALLDDALKEAGIDRHDVYITNAVKHFKWEPRGKRRMHKSPAQREFEACRYWLERELAREQPRVVVALGATALKALLEQPGARLNAAFGKTIEHEGLKVIATWHPSYVLRAPDPQTRERARGELIDALRRAGRLANR</sequence>
<keyword evidence="7" id="KW-0408">Iron</keyword>
<dbReference type="Gene3D" id="3.40.470.10">
    <property type="entry name" value="Uracil-DNA glycosylase-like domain"/>
    <property type="match status" value="1"/>
</dbReference>
<dbReference type="InterPro" id="IPR036895">
    <property type="entry name" value="Uracil-DNA_glycosylase-like_sf"/>
</dbReference>
<dbReference type="EMBL" id="JAJITC010000029">
    <property type="protein sequence ID" value="MCC8405882.1"/>
    <property type="molecule type" value="Genomic_DNA"/>
</dbReference>
<evidence type="ECO:0000256" key="4">
    <source>
        <dbReference type="ARBA" id="ARBA00022723"/>
    </source>
</evidence>
<reference evidence="11 12" key="1">
    <citation type="submission" date="2021-11" db="EMBL/GenBank/DDBJ databases">
        <authorList>
            <person name="Oh E.-T."/>
            <person name="Kim S.-B."/>
        </authorList>
    </citation>
    <scope>NUCLEOTIDE SEQUENCE [LARGE SCALE GENOMIC DNA]</scope>
    <source>
        <strain evidence="11 12">MMS20-SJTN17</strain>
    </source>
</reference>
<accession>A0ABS8KNC6</accession>
<gene>
    <name evidence="11" type="ORF">LJ655_29200</name>
</gene>
<keyword evidence="4" id="KW-0479">Metal-binding</keyword>
<evidence type="ECO:0000256" key="1">
    <source>
        <dbReference type="ARBA" id="ARBA00006521"/>
    </source>
</evidence>
<dbReference type="PANTHER" id="PTHR33693:SF9">
    <property type="entry name" value="TYPE-4 URACIL-DNA GLYCOSYLASE"/>
    <property type="match status" value="1"/>
</dbReference>
<evidence type="ECO:0000256" key="9">
    <source>
        <dbReference type="ARBA" id="ARBA00023204"/>
    </source>
</evidence>
<dbReference type="SMART" id="SM00987">
    <property type="entry name" value="UreE_C"/>
    <property type="match status" value="1"/>
</dbReference>
<dbReference type="SMART" id="SM00986">
    <property type="entry name" value="UDG"/>
    <property type="match status" value="1"/>
</dbReference>
<evidence type="ECO:0000256" key="2">
    <source>
        <dbReference type="ARBA" id="ARBA00019403"/>
    </source>
</evidence>
<dbReference type="NCBIfam" id="TIGR03914">
    <property type="entry name" value="UDG_fam_dom"/>
    <property type="match status" value="1"/>
</dbReference>
<keyword evidence="6" id="KW-0378">Hydrolase</keyword>
<dbReference type="InterPro" id="IPR051536">
    <property type="entry name" value="UDG_Type-4/5"/>
</dbReference>
<evidence type="ECO:0000256" key="6">
    <source>
        <dbReference type="ARBA" id="ARBA00022801"/>
    </source>
</evidence>
<dbReference type="PANTHER" id="PTHR33693">
    <property type="entry name" value="TYPE-5 URACIL-DNA GLYCOSYLASE"/>
    <property type="match status" value="1"/>
</dbReference>
<dbReference type="RefSeq" id="WP_230564633.1">
    <property type="nucleotide sequence ID" value="NZ_JAJITC010000029.1"/>
</dbReference>
<name>A0ABS8KNC6_9BURK</name>
<evidence type="ECO:0000256" key="7">
    <source>
        <dbReference type="ARBA" id="ARBA00023004"/>
    </source>
</evidence>
<evidence type="ECO:0000256" key="3">
    <source>
        <dbReference type="ARBA" id="ARBA00022485"/>
    </source>
</evidence>
<organism evidence="11 12">
    <name type="scientific">Paraburkholderia translucens</name>
    <dbReference type="NCBI Taxonomy" id="2886945"/>
    <lineage>
        <taxon>Bacteria</taxon>
        <taxon>Pseudomonadati</taxon>
        <taxon>Pseudomonadota</taxon>
        <taxon>Betaproteobacteria</taxon>
        <taxon>Burkholderiales</taxon>
        <taxon>Burkholderiaceae</taxon>
        <taxon>Paraburkholderia</taxon>
    </lineage>
</organism>
<dbReference type="NCBIfam" id="TIGR00758">
    <property type="entry name" value="UDG_fam4"/>
    <property type="match status" value="1"/>
</dbReference>
<evidence type="ECO:0000256" key="8">
    <source>
        <dbReference type="ARBA" id="ARBA00023014"/>
    </source>
</evidence>
<protein>
    <recommendedName>
        <fullName evidence="2">Type-4 uracil-DNA glycosylase</fullName>
    </recommendedName>
</protein>
<keyword evidence="9" id="KW-0234">DNA repair</keyword>
<keyword evidence="8" id="KW-0411">Iron-sulfur</keyword>